<feature type="chain" id="PRO_5002059470" evidence="1">
    <location>
        <begin position="33"/>
        <end position="84"/>
    </location>
</feature>
<dbReference type="Proteomes" id="UP000032142">
    <property type="component" value="Unassembled WGS sequence"/>
</dbReference>
<protein>
    <submittedName>
        <fullName evidence="2">DNA repair RAD5</fullName>
    </submittedName>
</protein>
<proteinExistence type="predicted"/>
<evidence type="ECO:0000313" key="2">
    <source>
        <dbReference type="EMBL" id="KHG26627.1"/>
    </source>
</evidence>
<name>A0A0B0PP33_GOSAR</name>
<evidence type="ECO:0000313" key="3">
    <source>
        <dbReference type="Proteomes" id="UP000032142"/>
    </source>
</evidence>
<keyword evidence="1" id="KW-0732">Signal</keyword>
<feature type="signal peptide" evidence="1">
    <location>
        <begin position="1"/>
        <end position="32"/>
    </location>
</feature>
<gene>
    <name evidence="2" type="ORF">F383_06197</name>
</gene>
<accession>A0A0B0PP33</accession>
<dbReference type="AlphaFoldDB" id="A0A0B0PP33"/>
<organism evidence="2 3">
    <name type="scientific">Gossypium arboreum</name>
    <name type="common">Tree cotton</name>
    <name type="synonym">Gossypium nanking</name>
    <dbReference type="NCBI Taxonomy" id="29729"/>
    <lineage>
        <taxon>Eukaryota</taxon>
        <taxon>Viridiplantae</taxon>
        <taxon>Streptophyta</taxon>
        <taxon>Embryophyta</taxon>
        <taxon>Tracheophyta</taxon>
        <taxon>Spermatophyta</taxon>
        <taxon>Magnoliopsida</taxon>
        <taxon>eudicotyledons</taxon>
        <taxon>Gunneridae</taxon>
        <taxon>Pentapetalae</taxon>
        <taxon>rosids</taxon>
        <taxon>malvids</taxon>
        <taxon>Malvales</taxon>
        <taxon>Malvaceae</taxon>
        <taxon>Malvoideae</taxon>
        <taxon>Gossypium</taxon>
    </lineage>
</organism>
<evidence type="ECO:0000256" key="1">
    <source>
        <dbReference type="SAM" id="SignalP"/>
    </source>
</evidence>
<reference evidence="3" key="1">
    <citation type="submission" date="2014-09" db="EMBL/GenBank/DDBJ databases">
        <authorList>
            <person name="Mudge J."/>
            <person name="Ramaraj T."/>
            <person name="Lindquist I.E."/>
            <person name="Bharti A.K."/>
            <person name="Sundararajan A."/>
            <person name="Cameron C.T."/>
            <person name="Woodward J.E."/>
            <person name="May G.D."/>
            <person name="Brubaker C."/>
            <person name="Broadhvest J."/>
            <person name="Wilkins T.A."/>
        </authorList>
    </citation>
    <scope>NUCLEOTIDE SEQUENCE</scope>
    <source>
        <strain evidence="3">cv. AKA8401</strain>
    </source>
</reference>
<sequence>MQELATYHLTTMKNSYLLLLLVSFLILSPGLGIKTGELAEAACMMSPIHLPNCSHEACVQSCVEKYGECINGGCIDYQTCCCRF</sequence>
<dbReference type="EMBL" id="KN437580">
    <property type="protein sequence ID" value="KHG26627.1"/>
    <property type="molecule type" value="Genomic_DNA"/>
</dbReference>
<keyword evidence="3" id="KW-1185">Reference proteome</keyword>